<feature type="region of interest" description="Disordered" evidence="1">
    <location>
        <begin position="51"/>
        <end position="84"/>
    </location>
</feature>
<evidence type="ECO:0000313" key="2">
    <source>
        <dbReference type="EMBL" id="OBK19914.1"/>
    </source>
</evidence>
<organism evidence="2 3">
    <name type="scientific">Mycobacterium asiaticum</name>
    <dbReference type="NCBI Taxonomy" id="1790"/>
    <lineage>
        <taxon>Bacteria</taxon>
        <taxon>Bacillati</taxon>
        <taxon>Actinomycetota</taxon>
        <taxon>Actinomycetes</taxon>
        <taxon>Mycobacteriales</taxon>
        <taxon>Mycobacteriaceae</taxon>
        <taxon>Mycobacterium</taxon>
    </lineage>
</organism>
<gene>
    <name evidence="2" type="ORF">A5636_17170</name>
</gene>
<evidence type="ECO:0000256" key="1">
    <source>
        <dbReference type="SAM" id="MobiDB-lite"/>
    </source>
</evidence>
<dbReference type="EMBL" id="LZLQ01000010">
    <property type="protein sequence ID" value="OBK19914.1"/>
    <property type="molecule type" value="Genomic_DNA"/>
</dbReference>
<reference evidence="2 3" key="1">
    <citation type="submission" date="2016-06" db="EMBL/GenBank/DDBJ databases">
        <authorList>
            <person name="Kjaerup R.B."/>
            <person name="Dalgaard T.S."/>
            <person name="Juul-Madsen H.R."/>
        </authorList>
    </citation>
    <scope>NUCLEOTIDE SEQUENCE [LARGE SCALE GENOMIC DNA]</scope>
    <source>
        <strain evidence="2 3">1245139.5</strain>
    </source>
</reference>
<dbReference type="AlphaFoldDB" id="A0A1A3NFT3"/>
<feature type="compositionally biased region" description="Basic and acidic residues" evidence="1">
    <location>
        <begin position="53"/>
        <end position="72"/>
    </location>
</feature>
<evidence type="ECO:0000313" key="3">
    <source>
        <dbReference type="Proteomes" id="UP000093629"/>
    </source>
</evidence>
<dbReference type="Proteomes" id="UP000093629">
    <property type="component" value="Unassembled WGS sequence"/>
</dbReference>
<comment type="caution">
    <text evidence="2">The sequence shown here is derived from an EMBL/GenBank/DDBJ whole genome shotgun (WGS) entry which is preliminary data.</text>
</comment>
<name>A0A1A3NFT3_MYCAS</name>
<protein>
    <submittedName>
        <fullName evidence="2">Uncharacterized protein</fullName>
    </submittedName>
</protein>
<keyword evidence="3" id="KW-1185">Reference proteome</keyword>
<sequence length="155" mass="16466">MGLIPLPLVDHLLNLGQIGLGGQHDLIVADPRLVEHHGVQPVQQVARTGISHHGAESAEHEQGRGHRPDRRQAATAPPAVHHSGPQRVLGFVLGHQRTGRWPPEIVAPIAQQRGQGIALGIAEGDFATGCQRIEQQIGVSHAVQPRALAPGLAEI</sequence>
<accession>A0A1A3NFT3</accession>
<proteinExistence type="predicted"/>